<name>A0A1X1YWQ8_9MYCO</name>
<dbReference type="AlphaFoldDB" id="A0A1X1YWQ8"/>
<reference evidence="1 2" key="1">
    <citation type="submission" date="2016-01" db="EMBL/GenBank/DDBJ databases">
        <title>The new phylogeny of the genus Mycobacterium.</title>
        <authorList>
            <person name="Tarcisio F."/>
            <person name="Conor M."/>
            <person name="Antonella G."/>
            <person name="Elisabetta G."/>
            <person name="Giulia F.S."/>
            <person name="Sara T."/>
            <person name="Anna F."/>
            <person name="Clotilde B."/>
            <person name="Roberto B."/>
            <person name="Veronica D.S."/>
            <person name="Fabio R."/>
            <person name="Monica P."/>
            <person name="Olivier J."/>
            <person name="Enrico T."/>
            <person name="Nicola S."/>
        </authorList>
    </citation>
    <scope>NUCLEOTIDE SEQUENCE [LARGE SCALE GENOMIC DNA]</scope>
    <source>
        <strain evidence="1 2">DSM 44803</strain>
    </source>
</reference>
<dbReference type="Proteomes" id="UP000193781">
    <property type="component" value="Unassembled WGS sequence"/>
</dbReference>
<proteinExistence type="predicted"/>
<dbReference type="EMBL" id="LQPH01000173">
    <property type="protein sequence ID" value="ORW15411.1"/>
    <property type="molecule type" value="Genomic_DNA"/>
</dbReference>
<comment type="caution">
    <text evidence="1">The sequence shown here is derived from an EMBL/GenBank/DDBJ whole genome shotgun (WGS) entry which is preliminary data.</text>
</comment>
<keyword evidence="2" id="KW-1185">Reference proteome</keyword>
<gene>
    <name evidence="1" type="ORF">AWC17_18520</name>
</gene>
<sequence>MEHFAVRSVDASFMMPSVAALMGRWFWWPTQVRTRPASQMLRPYGSRSAVRAYMLPREDDAGSAKTDRFPGGVTVLLNY</sequence>
<dbReference type="STRING" id="244292.ABW17_11595"/>
<evidence type="ECO:0000313" key="2">
    <source>
        <dbReference type="Proteomes" id="UP000193781"/>
    </source>
</evidence>
<accession>A0A1X1YWQ8</accession>
<evidence type="ECO:0000313" key="1">
    <source>
        <dbReference type="EMBL" id="ORW15411.1"/>
    </source>
</evidence>
<protein>
    <submittedName>
        <fullName evidence="1">Uncharacterized protein</fullName>
    </submittedName>
</protein>
<organism evidence="1 2">
    <name type="scientific">Mycobacterium nebraskense</name>
    <dbReference type="NCBI Taxonomy" id="244292"/>
    <lineage>
        <taxon>Bacteria</taxon>
        <taxon>Bacillati</taxon>
        <taxon>Actinomycetota</taxon>
        <taxon>Actinomycetes</taxon>
        <taxon>Mycobacteriales</taxon>
        <taxon>Mycobacteriaceae</taxon>
        <taxon>Mycobacterium</taxon>
    </lineage>
</organism>